<feature type="transmembrane region" description="Helical" evidence="1">
    <location>
        <begin position="228"/>
        <end position="247"/>
    </location>
</feature>
<evidence type="ECO:0000313" key="4">
    <source>
        <dbReference type="Proteomes" id="UP000250043"/>
    </source>
</evidence>
<dbReference type="InterPro" id="IPR045339">
    <property type="entry name" value="DUF6534"/>
</dbReference>
<accession>A0A8E2B0D1</accession>
<protein>
    <recommendedName>
        <fullName evidence="2">DUF6534 domain-containing protein</fullName>
    </recommendedName>
</protein>
<keyword evidence="4" id="KW-1185">Reference proteome</keyword>
<feature type="transmembrane region" description="Helical" evidence="1">
    <location>
        <begin position="86"/>
        <end position="104"/>
    </location>
</feature>
<evidence type="ECO:0000256" key="1">
    <source>
        <dbReference type="SAM" id="Phobius"/>
    </source>
</evidence>
<dbReference type="Proteomes" id="UP000250043">
    <property type="component" value="Unassembled WGS sequence"/>
</dbReference>
<organism evidence="3 4">
    <name type="scientific">Obba rivulosa</name>
    <dbReference type="NCBI Taxonomy" id="1052685"/>
    <lineage>
        <taxon>Eukaryota</taxon>
        <taxon>Fungi</taxon>
        <taxon>Dikarya</taxon>
        <taxon>Basidiomycota</taxon>
        <taxon>Agaricomycotina</taxon>
        <taxon>Agaricomycetes</taxon>
        <taxon>Polyporales</taxon>
        <taxon>Gelatoporiaceae</taxon>
        <taxon>Obba</taxon>
    </lineage>
</organism>
<keyword evidence="1" id="KW-0472">Membrane</keyword>
<feature type="transmembrane region" description="Helical" evidence="1">
    <location>
        <begin position="158"/>
        <end position="181"/>
    </location>
</feature>
<dbReference type="PANTHER" id="PTHR40465">
    <property type="entry name" value="CHROMOSOME 1, WHOLE GENOME SHOTGUN SEQUENCE"/>
    <property type="match status" value="1"/>
</dbReference>
<gene>
    <name evidence="3" type="ORF">OBBRIDRAFT_450860</name>
</gene>
<feature type="transmembrane region" description="Helical" evidence="1">
    <location>
        <begin position="12"/>
        <end position="33"/>
    </location>
</feature>
<evidence type="ECO:0000259" key="2">
    <source>
        <dbReference type="Pfam" id="PF20152"/>
    </source>
</evidence>
<reference evidence="3 4" key="1">
    <citation type="submission" date="2016-07" db="EMBL/GenBank/DDBJ databases">
        <title>Draft genome of the white-rot fungus Obba rivulosa 3A-2.</title>
        <authorList>
            <consortium name="DOE Joint Genome Institute"/>
            <person name="Miettinen O."/>
            <person name="Riley R."/>
            <person name="Acob R."/>
            <person name="Barry K."/>
            <person name="Cullen D."/>
            <person name="De Vries R."/>
            <person name="Hainaut M."/>
            <person name="Hatakka A."/>
            <person name="Henrissat B."/>
            <person name="Hilden K."/>
            <person name="Kuo R."/>
            <person name="Labutti K."/>
            <person name="Lipzen A."/>
            <person name="Makela M.R."/>
            <person name="Sandor L."/>
            <person name="Spatafora J.W."/>
            <person name="Grigoriev I.V."/>
            <person name="Hibbett D.S."/>
        </authorList>
    </citation>
    <scope>NUCLEOTIDE SEQUENCE [LARGE SCALE GENOMIC DNA]</scope>
    <source>
        <strain evidence="3 4">3A-2</strain>
    </source>
</reference>
<dbReference type="AlphaFoldDB" id="A0A8E2B0D1"/>
<proteinExistence type="predicted"/>
<evidence type="ECO:0000313" key="3">
    <source>
        <dbReference type="EMBL" id="OCH92419.1"/>
    </source>
</evidence>
<feature type="transmembrane region" description="Helical" evidence="1">
    <location>
        <begin position="45"/>
        <end position="66"/>
    </location>
</feature>
<feature type="domain" description="DUF6534" evidence="2">
    <location>
        <begin position="166"/>
        <end position="251"/>
    </location>
</feature>
<dbReference type="PANTHER" id="PTHR40465:SF1">
    <property type="entry name" value="DUF6534 DOMAIN-CONTAINING PROTEIN"/>
    <property type="match status" value="1"/>
</dbReference>
<dbReference type="EMBL" id="KV722369">
    <property type="protein sequence ID" value="OCH92419.1"/>
    <property type="molecule type" value="Genomic_DNA"/>
</dbReference>
<name>A0A8E2B0D1_9APHY</name>
<sequence>MTFLDGTLGVLQIASMITFILYGVTTIQTYIYFRRCARDHTFFKVAMTFLWVLDTLHQVFIGHAVYTYTVTDFSSILLLTQETWSLIAAILVTAPLEMTVRSMFCLRIWQLSGRNWILVSVIMLCSFGAFGNLIAFALLDRLKLHDRFLELRSLSVQFYLAVTCSISADSLIALTQVMLLWKRRSRFQRTNSVLRSLIIYSVNTGLLTTLCVLLLCITWAVLPNNLTYDIFFAAMPTLLFNSLLATLNARQELREMVDGNIEMNTIGLSTAAPSSFISSTGIERGSGDHQEFVSIPVMIKIERHEHVVSSGPEVEFRIQE</sequence>
<keyword evidence="1" id="KW-0812">Transmembrane</keyword>
<dbReference type="OrthoDB" id="2535105at2759"/>
<keyword evidence="1" id="KW-1133">Transmembrane helix</keyword>
<feature type="transmembrane region" description="Helical" evidence="1">
    <location>
        <begin position="193"/>
        <end position="222"/>
    </location>
</feature>
<feature type="transmembrane region" description="Helical" evidence="1">
    <location>
        <begin position="116"/>
        <end position="138"/>
    </location>
</feature>
<dbReference type="Pfam" id="PF20152">
    <property type="entry name" value="DUF6534"/>
    <property type="match status" value="1"/>
</dbReference>